<dbReference type="GeneID" id="108666033"/>
<name>A0A8B7N4Y0_HYAAZ</name>
<feature type="compositionally biased region" description="Basic and acidic residues" evidence="1">
    <location>
        <begin position="223"/>
        <end position="234"/>
    </location>
</feature>
<dbReference type="RefSeq" id="XP_018008329.1">
    <property type="nucleotide sequence ID" value="XM_018152840.2"/>
</dbReference>
<organism evidence="2 3">
    <name type="scientific">Hyalella azteca</name>
    <name type="common">Amphipod</name>
    <dbReference type="NCBI Taxonomy" id="294128"/>
    <lineage>
        <taxon>Eukaryota</taxon>
        <taxon>Metazoa</taxon>
        <taxon>Ecdysozoa</taxon>
        <taxon>Arthropoda</taxon>
        <taxon>Crustacea</taxon>
        <taxon>Multicrustacea</taxon>
        <taxon>Malacostraca</taxon>
        <taxon>Eumalacostraca</taxon>
        <taxon>Peracarida</taxon>
        <taxon>Amphipoda</taxon>
        <taxon>Senticaudata</taxon>
        <taxon>Talitrida</taxon>
        <taxon>Talitroidea</taxon>
        <taxon>Hyalellidae</taxon>
        <taxon>Hyalella</taxon>
    </lineage>
</organism>
<gene>
    <name evidence="3" type="primary">LOC108666033</name>
</gene>
<dbReference type="Proteomes" id="UP000694843">
    <property type="component" value="Unplaced"/>
</dbReference>
<protein>
    <submittedName>
        <fullName evidence="3">Uncharacterized protein LOC108666033</fullName>
    </submittedName>
</protein>
<evidence type="ECO:0000313" key="3">
    <source>
        <dbReference type="RefSeq" id="XP_018008329.1"/>
    </source>
</evidence>
<keyword evidence="2" id="KW-1185">Reference proteome</keyword>
<feature type="compositionally biased region" description="Polar residues" evidence="1">
    <location>
        <begin position="255"/>
        <end position="282"/>
    </location>
</feature>
<feature type="compositionally biased region" description="Polar residues" evidence="1">
    <location>
        <begin position="211"/>
        <end position="221"/>
    </location>
</feature>
<evidence type="ECO:0000313" key="2">
    <source>
        <dbReference type="Proteomes" id="UP000694843"/>
    </source>
</evidence>
<dbReference type="OrthoDB" id="10556971at2759"/>
<sequence>MAEAKLTNSMELHKITKPCINLSSTDDDDDDDDRDQEYCVFRIPRGLFDPKDLVGCEIEFGGRKPSKLNIQGKRYDITMRPFHENPIIPWLPGQNGSLIPVNSESSILGEVQARLHLPKWNVCKQEHDLDYLRPAEHTPPDLPARDFFSGYSSTFVQAASSKVRSREGNSPLPQQGVKRGRHSIEELTPQDQLSRPTKKRKGDPLVANFRNVFNNICSSPGDTDEKKDDATHSHSEKKKKKSRKSGVDRMITEEVANNNGTYNCDASGWSLDTNSDTTNSKNLSHDSDEIAATKRQKSSPAQSPLENHSKKKKKRDSH</sequence>
<proteinExistence type="predicted"/>
<feature type="compositionally biased region" description="Basic and acidic residues" evidence="1">
    <location>
        <begin position="283"/>
        <end position="292"/>
    </location>
</feature>
<dbReference type="AlphaFoldDB" id="A0A8B7N4Y0"/>
<reference evidence="3" key="1">
    <citation type="submission" date="2025-08" db="UniProtKB">
        <authorList>
            <consortium name="RefSeq"/>
        </authorList>
    </citation>
    <scope>IDENTIFICATION</scope>
    <source>
        <tissue evidence="3">Whole organism</tissue>
    </source>
</reference>
<evidence type="ECO:0000256" key="1">
    <source>
        <dbReference type="SAM" id="MobiDB-lite"/>
    </source>
</evidence>
<feature type="compositionally biased region" description="Basic residues" evidence="1">
    <location>
        <begin position="309"/>
        <end position="318"/>
    </location>
</feature>
<accession>A0A8B7N4Y0</accession>
<feature type="compositionally biased region" description="Basic residues" evidence="1">
    <location>
        <begin position="235"/>
        <end position="244"/>
    </location>
</feature>
<feature type="region of interest" description="Disordered" evidence="1">
    <location>
        <begin position="159"/>
        <end position="318"/>
    </location>
</feature>
<dbReference type="KEGG" id="hazt:108666033"/>